<dbReference type="InterPro" id="IPR036852">
    <property type="entry name" value="Peptidase_S8/S53_dom_sf"/>
</dbReference>
<dbReference type="InterPro" id="IPR050131">
    <property type="entry name" value="Peptidase_S8_subtilisin-like"/>
</dbReference>
<dbReference type="STRING" id="92835.RS81_01462"/>
<feature type="chain" id="PRO_5039696575" evidence="11">
    <location>
        <begin position="21"/>
        <end position="1034"/>
    </location>
</feature>
<evidence type="ECO:0000259" key="13">
    <source>
        <dbReference type="Pfam" id="PF02225"/>
    </source>
</evidence>
<keyword evidence="6 9" id="KW-0378">Hydrolase</keyword>
<keyword evidence="7 9" id="KW-0720">Serine protease</keyword>
<dbReference type="InterPro" id="IPR003137">
    <property type="entry name" value="PA_domain"/>
</dbReference>
<dbReference type="EMBL" id="JYIZ01000045">
    <property type="protein sequence ID" value="KJL40918.1"/>
    <property type="molecule type" value="Genomic_DNA"/>
</dbReference>
<evidence type="ECO:0000256" key="10">
    <source>
        <dbReference type="RuleBase" id="RU003355"/>
    </source>
</evidence>
<keyword evidence="4 9" id="KW-0645">Protease</keyword>
<dbReference type="InterPro" id="IPR023828">
    <property type="entry name" value="Peptidase_S8_Ser-AS"/>
</dbReference>
<dbReference type="Pfam" id="PF06280">
    <property type="entry name" value="fn3_5"/>
    <property type="match status" value="1"/>
</dbReference>
<dbReference type="Proteomes" id="UP000033956">
    <property type="component" value="Unassembled WGS sequence"/>
</dbReference>
<dbReference type="GO" id="GO:0005975">
    <property type="term" value="P:carbohydrate metabolic process"/>
    <property type="evidence" value="ECO:0007669"/>
    <property type="project" value="UniProtKB-ARBA"/>
</dbReference>
<dbReference type="GO" id="GO:0006508">
    <property type="term" value="P:proteolysis"/>
    <property type="evidence" value="ECO:0007669"/>
    <property type="project" value="UniProtKB-KW"/>
</dbReference>
<dbReference type="CDD" id="cd07474">
    <property type="entry name" value="Peptidases_S8_subtilisin_Vpr-like"/>
    <property type="match status" value="1"/>
</dbReference>
<dbReference type="PRINTS" id="PR00723">
    <property type="entry name" value="SUBTILISIN"/>
</dbReference>
<feature type="active site" description="Charge relay system" evidence="8 9">
    <location>
        <position position="592"/>
    </location>
</feature>
<dbReference type="PATRIC" id="fig|92835.4.peg.1481"/>
<sequence>MYLRSLAVAGVLALSLPATAAVAATPDADPLSKFEKVESSGSVSTTFTPGAVDADGDVTVVVQLAADPVAVVEAEKGSELSKAERKALRDSLKTAQKPVVDAVKGSGGAVEAQMQSAYNGVQATIPASAVDEVAALPNVVAVRQARTYTVDNATSVPFLGVPQVWESTGFTGEGIKVAIIDTGIDYTHANFGGPGTVEAYEAAHAAETSAADPALFGPNAPRVKGGWDFVGDAYDANDDASVPKPDANPLDCQGHGSHVAGTTGGSGVTADGVGYTGAYDDTSASKDWRIGPGVAPEVDLYALRVFGCDGSTNITVAAIDWAVANDMDVINMSLGSSFGSKDDPEAVAAANAVGAGVVVVASAGNSGPNPYLVGAPSTGDGVISVAATDSYQTFPGAMITLDGSQQVQAINANGVDVSGLGELEVVKLADIAGTPENEALGCSVAAYTLNGVVEGGEQIAVSVRGTCARAARAVFAEQAGAAAALMVNNAAGFPPFEGPITENPDTGDKFNVTIPFLGVPSTDGAKFTSGQAATFAANTLTNPGFRGFASFSSNGPRSGDSGIGVDVAAPGVSIVSTGVGTGNQPGVLSGTSMAAPHVAGVAALAVQAHPGWKASEVSAAVVSSADPDGVAGQQLTRGGVGLVDTAQAVATQVTATGDSFKTDSGRNRETALSFGFQESQSSFSGRKEITLTNHGKTAVTYKVSAAPSAQSEQAKVSFNRSSVTVPARGTAKVQVTVSAPASAVGTSDASTFALYEFSGNVEFTSKSSTLRVPYLLVPRADSNVDTKTKELFGKKDKIVDTTKKVTLTNSKGAADAYADLYTWGLSDKKDVSKKIADTGFDIASVGVQSYPDDGVVAFAVNTHKRWSNAAAIEFDVVIDNDRDGEPDVILLALDGGLLLSGSSDGRSLVAAYDLATGAITPMYYSVAPTNSSTIIMLGDMSELGITGAFDYSVQTFSLTDTAGSDSVDGVATYDPTAKAFDDAQYEVVPRNGKLDVTIAVDAEQVAAQKPLGAMFVAIDNASGTSETVLVKTRK</sequence>
<gene>
    <name evidence="15" type="primary">vpr</name>
    <name evidence="15" type="ORF">RS81_01462</name>
</gene>
<name>A0A0M2H3Q9_9MICO</name>
<dbReference type="PROSITE" id="PS51892">
    <property type="entry name" value="SUBTILASE"/>
    <property type="match status" value="1"/>
</dbReference>
<evidence type="ECO:0000256" key="5">
    <source>
        <dbReference type="ARBA" id="ARBA00022729"/>
    </source>
</evidence>
<reference evidence="15 16" key="1">
    <citation type="submission" date="2015-02" db="EMBL/GenBank/DDBJ databases">
        <title>Draft genome sequences of ten Microbacterium spp. with emphasis on heavy metal contaminated environments.</title>
        <authorList>
            <person name="Corretto E."/>
        </authorList>
    </citation>
    <scope>NUCLEOTIDE SEQUENCE [LARGE SCALE GENOMIC DNA]</scope>
    <source>
        <strain evidence="15 16">DSM 12510</strain>
    </source>
</reference>
<dbReference type="GO" id="GO:0004252">
    <property type="term" value="F:serine-type endopeptidase activity"/>
    <property type="evidence" value="ECO:0007669"/>
    <property type="project" value="UniProtKB-UniRule"/>
</dbReference>
<dbReference type="InterPro" id="IPR013783">
    <property type="entry name" value="Ig-like_fold"/>
</dbReference>
<protein>
    <submittedName>
        <fullName evidence="15">Minor extracellular protease vpr</fullName>
        <ecNumber evidence="15">3.4.21.-</ecNumber>
    </submittedName>
</protein>
<feature type="domain" description="PA" evidence="13">
    <location>
        <begin position="438"/>
        <end position="526"/>
    </location>
</feature>
<organism evidence="15 16">
    <name type="scientific">Microbacterium terrae</name>
    <dbReference type="NCBI Taxonomy" id="69369"/>
    <lineage>
        <taxon>Bacteria</taxon>
        <taxon>Bacillati</taxon>
        <taxon>Actinomycetota</taxon>
        <taxon>Actinomycetes</taxon>
        <taxon>Micrococcales</taxon>
        <taxon>Microbacteriaceae</taxon>
        <taxon>Microbacterium</taxon>
    </lineage>
</organism>
<keyword evidence="5 11" id="KW-0732">Signal</keyword>
<feature type="signal peptide" evidence="11">
    <location>
        <begin position="1"/>
        <end position="20"/>
    </location>
</feature>
<evidence type="ECO:0000256" key="1">
    <source>
        <dbReference type="ARBA" id="ARBA00011073"/>
    </source>
</evidence>
<dbReference type="AlphaFoldDB" id="A0A0M2H3Q9"/>
<dbReference type="Pfam" id="PF00082">
    <property type="entry name" value="Peptidase_S8"/>
    <property type="match status" value="1"/>
</dbReference>
<dbReference type="PROSITE" id="PS00136">
    <property type="entry name" value="SUBTILASE_ASP"/>
    <property type="match status" value="1"/>
</dbReference>
<feature type="active site" description="Charge relay system" evidence="8 9">
    <location>
        <position position="181"/>
    </location>
</feature>
<dbReference type="InterPro" id="IPR023827">
    <property type="entry name" value="Peptidase_S8_Asp-AS"/>
</dbReference>
<dbReference type="GO" id="GO:0016020">
    <property type="term" value="C:membrane"/>
    <property type="evidence" value="ECO:0007669"/>
    <property type="project" value="InterPro"/>
</dbReference>
<dbReference type="SUPFAM" id="SSF52743">
    <property type="entry name" value="Subtilisin-like"/>
    <property type="match status" value="1"/>
</dbReference>
<keyword evidence="3" id="KW-0964">Secreted</keyword>
<dbReference type="EC" id="3.4.21.-" evidence="15"/>
<keyword evidence="16" id="KW-1185">Reference proteome</keyword>
<dbReference type="PANTHER" id="PTHR43806:SF65">
    <property type="entry name" value="SERINE PROTEASE APRX"/>
    <property type="match status" value="1"/>
</dbReference>
<evidence type="ECO:0000256" key="9">
    <source>
        <dbReference type="PROSITE-ProRule" id="PRU01240"/>
    </source>
</evidence>
<evidence type="ECO:0000259" key="12">
    <source>
        <dbReference type="Pfam" id="PF00082"/>
    </source>
</evidence>
<dbReference type="Pfam" id="PF02225">
    <property type="entry name" value="PA"/>
    <property type="match status" value="1"/>
</dbReference>
<keyword evidence="2" id="KW-0134">Cell wall</keyword>
<dbReference type="InterPro" id="IPR010435">
    <property type="entry name" value="C5a/SBT2-like_Fn3"/>
</dbReference>
<evidence type="ECO:0000256" key="8">
    <source>
        <dbReference type="PIRSR" id="PIRSR615500-1"/>
    </source>
</evidence>
<proteinExistence type="inferred from homology"/>
<evidence type="ECO:0000256" key="11">
    <source>
        <dbReference type="SAM" id="SignalP"/>
    </source>
</evidence>
<dbReference type="SUPFAM" id="SSF52025">
    <property type="entry name" value="PA domain"/>
    <property type="match status" value="1"/>
</dbReference>
<evidence type="ECO:0000256" key="6">
    <source>
        <dbReference type="ARBA" id="ARBA00022801"/>
    </source>
</evidence>
<feature type="domain" description="Peptidase S8/S53" evidence="12">
    <location>
        <begin position="172"/>
        <end position="632"/>
    </location>
</feature>
<evidence type="ECO:0000256" key="4">
    <source>
        <dbReference type="ARBA" id="ARBA00022670"/>
    </source>
</evidence>
<dbReference type="InterPro" id="IPR015500">
    <property type="entry name" value="Peptidase_S8_subtilisin-rel"/>
</dbReference>
<evidence type="ECO:0000259" key="14">
    <source>
        <dbReference type="Pfam" id="PF06280"/>
    </source>
</evidence>
<evidence type="ECO:0000256" key="7">
    <source>
        <dbReference type="ARBA" id="ARBA00022825"/>
    </source>
</evidence>
<comment type="similarity">
    <text evidence="1 9 10">Belongs to the peptidase S8 family.</text>
</comment>
<dbReference type="PANTHER" id="PTHR43806">
    <property type="entry name" value="PEPTIDASE S8"/>
    <property type="match status" value="1"/>
</dbReference>
<evidence type="ECO:0000256" key="3">
    <source>
        <dbReference type="ARBA" id="ARBA00022525"/>
    </source>
</evidence>
<accession>A0A0M2H3Q9</accession>
<dbReference type="Gene3D" id="2.60.40.10">
    <property type="entry name" value="Immunoglobulins"/>
    <property type="match status" value="1"/>
</dbReference>
<dbReference type="InterPro" id="IPR046450">
    <property type="entry name" value="PA_dom_sf"/>
</dbReference>
<dbReference type="InterPro" id="IPR034213">
    <property type="entry name" value="S8_Vpr-like"/>
</dbReference>
<feature type="active site" description="Charge relay system" evidence="8 9">
    <location>
        <position position="255"/>
    </location>
</feature>
<evidence type="ECO:0000313" key="16">
    <source>
        <dbReference type="Proteomes" id="UP000033956"/>
    </source>
</evidence>
<feature type="domain" description="C5a peptidase/Subtilisin-like protease SBT2-like Fn3-like" evidence="14">
    <location>
        <begin position="688"/>
        <end position="775"/>
    </location>
</feature>
<dbReference type="PROSITE" id="PS00138">
    <property type="entry name" value="SUBTILASE_SER"/>
    <property type="match status" value="1"/>
</dbReference>
<dbReference type="Gene3D" id="3.50.30.30">
    <property type="match status" value="1"/>
</dbReference>
<evidence type="ECO:0000256" key="2">
    <source>
        <dbReference type="ARBA" id="ARBA00022512"/>
    </source>
</evidence>
<dbReference type="InterPro" id="IPR000209">
    <property type="entry name" value="Peptidase_S8/S53_dom"/>
</dbReference>
<comment type="caution">
    <text evidence="15">The sequence shown here is derived from an EMBL/GenBank/DDBJ whole genome shotgun (WGS) entry which is preliminary data.</text>
</comment>
<dbReference type="Gene3D" id="3.40.50.200">
    <property type="entry name" value="Peptidase S8/S53 domain"/>
    <property type="match status" value="1"/>
</dbReference>
<evidence type="ECO:0000313" key="15">
    <source>
        <dbReference type="EMBL" id="KJL40918.1"/>
    </source>
</evidence>